<reference evidence="1" key="1">
    <citation type="submission" date="2020-11" db="EMBL/GenBank/DDBJ databases">
        <title>Isolation and identification of active actinomycetes.</title>
        <authorList>
            <person name="Sun X."/>
        </authorList>
    </citation>
    <scope>NUCLEOTIDE SEQUENCE</scope>
    <source>
        <strain evidence="1">NEAU-A11</strain>
    </source>
</reference>
<evidence type="ECO:0000313" key="1">
    <source>
        <dbReference type="EMBL" id="MBG0559891.1"/>
    </source>
</evidence>
<sequence>MRAGGHTRRRVLSVAGTAVGAATLTGCGLFDDEPEPAPEPDPLQPLLDEALALAAAYDRAIAAQPDLGVRLTSLAEDHRAHAAELARLIGTALPSASAAPSSSASATDGDTTADLRKAEQAAQKTAVAACRTAPRERAALVGSIAACRATHAEALR</sequence>
<protein>
    <submittedName>
        <fullName evidence="1">Uncharacterized protein</fullName>
    </submittedName>
</protein>
<organism evidence="1 2">
    <name type="scientific">Actinoplanes aureus</name>
    <dbReference type="NCBI Taxonomy" id="2792083"/>
    <lineage>
        <taxon>Bacteria</taxon>
        <taxon>Bacillati</taxon>
        <taxon>Actinomycetota</taxon>
        <taxon>Actinomycetes</taxon>
        <taxon>Micromonosporales</taxon>
        <taxon>Micromonosporaceae</taxon>
        <taxon>Actinoplanes</taxon>
    </lineage>
</organism>
<proteinExistence type="predicted"/>
<name>A0A931FWM0_9ACTN</name>
<dbReference type="PROSITE" id="PS51257">
    <property type="entry name" value="PROKAR_LIPOPROTEIN"/>
    <property type="match status" value="1"/>
</dbReference>
<accession>A0A931FWM0</accession>
<dbReference type="EMBL" id="JADQTO010000001">
    <property type="protein sequence ID" value="MBG0559891.1"/>
    <property type="molecule type" value="Genomic_DNA"/>
</dbReference>
<evidence type="ECO:0000313" key="2">
    <source>
        <dbReference type="Proteomes" id="UP000598146"/>
    </source>
</evidence>
<comment type="caution">
    <text evidence="1">The sequence shown here is derived from an EMBL/GenBank/DDBJ whole genome shotgun (WGS) entry which is preliminary data.</text>
</comment>
<keyword evidence="2" id="KW-1185">Reference proteome</keyword>
<dbReference type="AlphaFoldDB" id="A0A931FWM0"/>
<dbReference type="Proteomes" id="UP000598146">
    <property type="component" value="Unassembled WGS sequence"/>
</dbReference>
<dbReference type="RefSeq" id="WP_196412205.1">
    <property type="nucleotide sequence ID" value="NZ_JADQTO010000001.1"/>
</dbReference>
<gene>
    <name evidence="1" type="ORF">I4J89_00210</name>
</gene>